<dbReference type="AlphaFoldDB" id="A0ABC8A3K0"/>
<protein>
    <submittedName>
        <fullName evidence="1">Uncharacterized protein</fullName>
    </submittedName>
</protein>
<organism evidence="1 2">
    <name type="scientific">Lactococcus lactis subsp. lactis NCDO 2118</name>
    <dbReference type="NCBI Taxonomy" id="1117941"/>
    <lineage>
        <taxon>Bacteria</taxon>
        <taxon>Bacillati</taxon>
        <taxon>Bacillota</taxon>
        <taxon>Bacilli</taxon>
        <taxon>Lactobacillales</taxon>
        <taxon>Streptococcaceae</taxon>
        <taxon>Lactococcus</taxon>
    </lineage>
</organism>
<proteinExistence type="predicted"/>
<evidence type="ECO:0000313" key="2">
    <source>
        <dbReference type="Proteomes" id="UP000028594"/>
    </source>
</evidence>
<gene>
    <name evidence="1" type="ORF">NCDO2118_0308</name>
</gene>
<dbReference type="KEGG" id="llx:NCDO2118_0308"/>
<dbReference type="Proteomes" id="UP000028594">
    <property type="component" value="Chromosome"/>
</dbReference>
<evidence type="ECO:0000313" key="1">
    <source>
        <dbReference type="EMBL" id="AII11807.1"/>
    </source>
</evidence>
<name>A0ABC8A3K0_LACLL</name>
<reference evidence="1 2" key="1">
    <citation type="submission" date="2014-07" db="EMBL/GenBank/DDBJ databases">
        <title>Genome sequence of Lactococcus lactis subsp. lactis NCDO 2118, a GABA-producing strain.</title>
        <authorList>
            <person name="Oliveira L.C."/>
            <person name="Saraiva T.D.L."/>
            <person name="Soares S.C."/>
            <person name="Ramos R.T.J."/>
            <person name="Sa P.H.C.G."/>
            <person name="Carneiro A.R."/>
            <person name="Miranda F."/>
            <person name="Freire M."/>
            <person name="Renan W."/>
            <person name="Oliveira A.F.Jr."/>
            <person name="Santos A.R."/>
            <person name="Pinto A.C."/>
            <person name="Souza B.M."/>
            <person name="Castro C.P."/>
            <person name="Diniz C.A.A."/>
            <person name="Rocha C.S."/>
            <person name="Mariano D.C.B."/>
            <person name="Aguiar E.L."/>
            <person name="Folador E.L."/>
            <person name="Barbosa E.G.V."/>
            <person name="Aburjaile F.F."/>
            <person name="Goncalves L.A."/>
            <person name="Guimaraes L.C."/>
            <person name="Azevedo M.S.P."/>
            <person name="Agresti P.C.M."/>
            <person name="Faria R.F."/>
            <person name="Tiwari S."/>
            <person name="Almeida S.S."/>
            <person name="Hassan S.S."/>
            <person name="Pereira V.B."/>
            <person name="Abreu V.A.C."/>
            <person name="Pereira U.P."/>
            <person name="Dorella F.A."/>
            <person name="Carvalho A.F."/>
            <person name="Pereira F.L."/>
            <person name="Leal C.A.G."/>
            <person name="Figueiredo H.C.P."/>
            <person name="Silva A."/>
            <person name="Miyoshi A."/>
            <person name="Azevedo V."/>
        </authorList>
    </citation>
    <scope>NUCLEOTIDE SEQUENCE [LARGE SCALE GENOMIC DNA]</scope>
    <source>
        <strain evidence="1 2">NCDO 2118</strain>
    </source>
</reference>
<sequence>MSVPYFVKCKRGDTSYTVGMTRIVRLVSLVPPSLAFWGVKSKLTASRQPCNHTLTPYATLGAMLTFLHFFKKSIAFKTQ</sequence>
<dbReference type="EMBL" id="CP009054">
    <property type="protein sequence ID" value="AII11807.1"/>
    <property type="molecule type" value="Genomic_DNA"/>
</dbReference>
<accession>A0ABC8A3K0</accession>